<reference evidence="4" key="1">
    <citation type="submission" date="2017-09" db="EMBL/GenBank/DDBJ databases">
        <title>Depth-based differentiation of microbial function through sediment-hosted aquifers and enrichment of novel symbionts in the deep terrestrial subsurface.</title>
        <authorList>
            <person name="Probst A.J."/>
            <person name="Ladd B."/>
            <person name="Jarett J.K."/>
            <person name="Geller-Mcgrath D.E."/>
            <person name="Sieber C.M.K."/>
            <person name="Emerson J.B."/>
            <person name="Anantharaman K."/>
            <person name="Thomas B.C."/>
            <person name="Malmstrom R."/>
            <person name="Stieglmeier M."/>
            <person name="Klingl A."/>
            <person name="Woyke T."/>
            <person name="Ryan C.M."/>
            <person name="Banfield J.F."/>
        </authorList>
    </citation>
    <scope>NUCLEOTIDE SEQUENCE [LARGE SCALE GENOMIC DNA]</scope>
</reference>
<accession>A0A2H0UQU8</accession>
<evidence type="ECO:0000313" key="3">
    <source>
        <dbReference type="EMBL" id="PIR88046.1"/>
    </source>
</evidence>
<dbReference type="InterPro" id="IPR005182">
    <property type="entry name" value="YdbS-like_PH"/>
</dbReference>
<dbReference type="Gene3D" id="2.30.29.50">
    <property type="entry name" value="Bacterial Pleckstrin homology domain"/>
    <property type="match status" value="1"/>
</dbReference>
<keyword evidence="1" id="KW-0472">Membrane</keyword>
<sequence>MDNQPHPHATLDKDEKVMIKQRKHWFVFVLDALGFFIAAFLPFIVFPLIDWIFPQVYDFFGQGPAFALFLFVGLVWLVLVWIMFFIAFTNYYLDILVVTNKRLIDIDQLGLFSRDIATIPFENIQDIKIQTIGIIPTLLKYGNIYIQTAGKNEEVIIRGIAHPERVKAQILKIYQNIGISEED</sequence>
<evidence type="ECO:0000256" key="1">
    <source>
        <dbReference type="SAM" id="Phobius"/>
    </source>
</evidence>
<dbReference type="Pfam" id="PF03703">
    <property type="entry name" value="bPH_2"/>
    <property type="match status" value="1"/>
</dbReference>
<dbReference type="PANTHER" id="PTHR37938">
    <property type="entry name" value="BLL0215 PROTEIN"/>
    <property type="match status" value="1"/>
</dbReference>
<dbReference type="Proteomes" id="UP000230903">
    <property type="component" value="Unassembled WGS sequence"/>
</dbReference>
<feature type="domain" description="YdbS-like PH" evidence="2">
    <location>
        <begin position="97"/>
        <end position="170"/>
    </location>
</feature>
<name>A0A2H0UQU8_9BACT</name>
<protein>
    <recommendedName>
        <fullName evidence="2">YdbS-like PH domain-containing protein</fullName>
    </recommendedName>
</protein>
<dbReference type="AlphaFoldDB" id="A0A2H0UQU8"/>
<comment type="caution">
    <text evidence="3">The sequence shown here is derived from an EMBL/GenBank/DDBJ whole genome shotgun (WGS) entry which is preliminary data.</text>
</comment>
<feature type="transmembrane region" description="Helical" evidence="1">
    <location>
        <begin position="66"/>
        <end position="93"/>
    </location>
</feature>
<dbReference type="InterPro" id="IPR037063">
    <property type="entry name" value="PHb_sf"/>
</dbReference>
<evidence type="ECO:0000313" key="4">
    <source>
        <dbReference type="Proteomes" id="UP000230903"/>
    </source>
</evidence>
<dbReference type="PANTHER" id="PTHR37938:SF1">
    <property type="entry name" value="BLL0215 PROTEIN"/>
    <property type="match status" value="1"/>
</dbReference>
<evidence type="ECO:0000259" key="2">
    <source>
        <dbReference type="Pfam" id="PF03703"/>
    </source>
</evidence>
<keyword evidence="1" id="KW-0812">Transmembrane</keyword>
<feature type="transmembrane region" description="Helical" evidence="1">
    <location>
        <begin position="25"/>
        <end position="46"/>
    </location>
</feature>
<proteinExistence type="predicted"/>
<keyword evidence="1" id="KW-1133">Transmembrane helix</keyword>
<organism evidence="3 4">
    <name type="scientific">Candidatus Harrisonbacteria bacterium CG10_big_fil_rev_8_21_14_0_10_45_28</name>
    <dbReference type="NCBI Taxonomy" id="1974586"/>
    <lineage>
        <taxon>Bacteria</taxon>
        <taxon>Candidatus Harrisoniibacteriota</taxon>
    </lineage>
</organism>
<gene>
    <name evidence="3" type="ORF">COU10_01295</name>
</gene>
<dbReference type="EMBL" id="PFBC01000019">
    <property type="protein sequence ID" value="PIR88046.1"/>
    <property type="molecule type" value="Genomic_DNA"/>
</dbReference>